<proteinExistence type="predicted"/>
<gene>
    <name evidence="2" type="ORF">PVT68_04450</name>
</gene>
<dbReference type="Proteomes" id="UP001236500">
    <property type="component" value="Chromosome"/>
</dbReference>
<feature type="compositionally biased region" description="Polar residues" evidence="1">
    <location>
        <begin position="96"/>
        <end position="115"/>
    </location>
</feature>
<evidence type="ECO:0000256" key="1">
    <source>
        <dbReference type="SAM" id="MobiDB-lite"/>
    </source>
</evidence>
<evidence type="ECO:0000313" key="3">
    <source>
        <dbReference type="Proteomes" id="UP001236500"/>
    </source>
</evidence>
<reference evidence="2 3" key="1">
    <citation type="submission" date="2023-02" db="EMBL/GenBank/DDBJ databases">
        <title>Description and genomic characterization of Microbulbifer bruguierae sp. nov., isolated from the sediment of mangrove plant Bruguiera sexangula.</title>
        <authorList>
            <person name="Long M."/>
        </authorList>
    </citation>
    <scope>NUCLEOTIDE SEQUENCE [LARGE SCALE GENOMIC DNA]</scope>
    <source>
        <strain evidence="2 3">H12</strain>
    </source>
</reference>
<organism evidence="2 3">
    <name type="scientific">Microbulbifer bruguierae</name>
    <dbReference type="NCBI Taxonomy" id="3029061"/>
    <lineage>
        <taxon>Bacteria</taxon>
        <taxon>Pseudomonadati</taxon>
        <taxon>Pseudomonadota</taxon>
        <taxon>Gammaproteobacteria</taxon>
        <taxon>Cellvibrionales</taxon>
        <taxon>Microbulbiferaceae</taxon>
        <taxon>Microbulbifer</taxon>
    </lineage>
</organism>
<dbReference type="EMBL" id="CP118605">
    <property type="protein sequence ID" value="WGL17545.1"/>
    <property type="molecule type" value="Genomic_DNA"/>
</dbReference>
<accession>A0ABY8NFU0</accession>
<evidence type="ECO:0000313" key="2">
    <source>
        <dbReference type="EMBL" id="WGL17545.1"/>
    </source>
</evidence>
<feature type="compositionally biased region" description="Basic and acidic residues" evidence="1">
    <location>
        <begin position="69"/>
        <end position="85"/>
    </location>
</feature>
<dbReference type="RefSeq" id="WP_280321420.1">
    <property type="nucleotide sequence ID" value="NZ_CP118605.1"/>
</dbReference>
<feature type="region of interest" description="Disordered" evidence="1">
    <location>
        <begin position="40"/>
        <end position="142"/>
    </location>
</feature>
<protein>
    <submittedName>
        <fullName evidence="2">Uncharacterized protein</fullName>
    </submittedName>
</protein>
<name>A0ABY8NFU0_9GAMM</name>
<sequence>MALAVHLALVFLPVTLDPVAPDKETPVATTTLDVTLTALDAPPKVPDTPTKLPDVTPEIPQTTTPLPTAKKESSAILKPQREPRAKVFPAVPDKASQASRDQPSAPSISTANTPKPTRDSFTPPPSNDGAKSRSTVFDPGLSTRLETERNRVRKFESRDVELTTNNGTFFQKGDRCWEEKKLLPGDIDSTVSQRFLIKCTQRKRSEEDIGRLADKYGIP</sequence>
<keyword evidence="3" id="KW-1185">Reference proteome</keyword>